<dbReference type="SUPFAM" id="SSF48576">
    <property type="entry name" value="Terpenoid synthases"/>
    <property type="match status" value="1"/>
</dbReference>
<dbReference type="GO" id="GO:0010333">
    <property type="term" value="F:terpene synthase activity"/>
    <property type="evidence" value="ECO:0007669"/>
    <property type="project" value="InterPro"/>
</dbReference>
<dbReference type="PANTHER" id="PTHR24305:SF166">
    <property type="entry name" value="CYTOCHROME P450 12A4, MITOCHONDRIAL-RELATED"/>
    <property type="match status" value="1"/>
</dbReference>
<organism evidence="9 10">
    <name type="scientific">Lasiosphaeria hispida</name>
    <dbReference type="NCBI Taxonomy" id="260671"/>
    <lineage>
        <taxon>Eukaryota</taxon>
        <taxon>Fungi</taxon>
        <taxon>Dikarya</taxon>
        <taxon>Ascomycota</taxon>
        <taxon>Pezizomycotina</taxon>
        <taxon>Sordariomycetes</taxon>
        <taxon>Sordariomycetidae</taxon>
        <taxon>Sordariales</taxon>
        <taxon>Lasiosphaeriaceae</taxon>
        <taxon>Lasiosphaeria</taxon>
    </lineage>
</organism>
<dbReference type="Pfam" id="PF19086">
    <property type="entry name" value="Terpene_syn_C_2"/>
    <property type="match status" value="1"/>
</dbReference>
<keyword evidence="4 8" id="KW-0349">Heme</keyword>
<accession>A0AAJ0MIX5</accession>
<dbReference type="InterPro" id="IPR002403">
    <property type="entry name" value="Cyt_P450_E_grp-IV"/>
</dbReference>
<dbReference type="InterPro" id="IPR034686">
    <property type="entry name" value="Terpene_cyclase-like_2"/>
</dbReference>
<evidence type="ECO:0000256" key="3">
    <source>
        <dbReference type="ARBA" id="ARBA00010617"/>
    </source>
</evidence>
<dbReference type="EMBL" id="JAUIQD010000002">
    <property type="protein sequence ID" value="KAK3360487.1"/>
    <property type="molecule type" value="Genomic_DNA"/>
</dbReference>
<dbReference type="GO" id="GO:0020037">
    <property type="term" value="F:heme binding"/>
    <property type="evidence" value="ECO:0007669"/>
    <property type="project" value="InterPro"/>
</dbReference>
<dbReference type="InterPro" id="IPR008949">
    <property type="entry name" value="Isoprenoid_synthase_dom_sf"/>
</dbReference>
<dbReference type="GO" id="GO:0016705">
    <property type="term" value="F:oxidoreductase activity, acting on paired donors, with incorporation or reduction of molecular oxygen"/>
    <property type="evidence" value="ECO:0007669"/>
    <property type="project" value="InterPro"/>
</dbReference>
<dbReference type="AlphaFoldDB" id="A0AAJ0MIX5"/>
<dbReference type="InterPro" id="IPR001128">
    <property type="entry name" value="Cyt_P450"/>
</dbReference>
<evidence type="ECO:0000256" key="6">
    <source>
        <dbReference type="ARBA" id="ARBA00023004"/>
    </source>
</evidence>
<dbReference type="GO" id="GO:0005506">
    <property type="term" value="F:iron ion binding"/>
    <property type="evidence" value="ECO:0007669"/>
    <property type="project" value="InterPro"/>
</dbReference>
<keyword evidence="6 8" id="KW-0408">Iron</keyword>
<gene>
    <name evidence="9" type="ORF">B0T25DRAFT_565374</name>
</gene>
<dbReference type="Pfam" id="PF00067">
    <property type="entry name" value="p450"/>
    <property type="match status" value="1"/>
</dbReference>
<evidence type="ECO:0000256" key="5">
    <source>
        <dbReference type="ARBA" id="ARBA00022723"/>
    </source>
</evidence>
<dbReference type="PRINTS" id="PR00385">
    <property type="entry name" value="P450"/>
</dbReference>
<keyword evidence="5 8" id="KW-0479">Metal-binding</keyword>
<sequence>MAAVKIKLPDFLGYWQWQRELSPYYEEVKAEANAWAHSFGFFDKKSQDAFDRCDFSKLAMLTYPYMNKAQARSACDLMVLFYVFDEYTDIEDESGARKIADIVMDALRNPSKPRPAGELQIAELARQYWARASAIASPMTKKHFIDTFQQFVDAVVEQAADREGDRVRTIDEFWALREHTGGCLPSFNLIEFDLDFPEELYQHAKLEKLREIANKSVAACNDIYSYNIERARGHALHNIVTVAMYEKDVDVQEVMVWINNWHNGILADFMRIRDEVQVMARRDYGDAVAKQVAFYVDGLARWIRGSDDWHFEGQRHFGELGPQIRLTKEILVLPRVDATDARTGLPAGIGGDGDMIREMLETTKVAGFQISVPTHPTDNHPFLGQFLKILLHPSPIGLHLDWHAKWPRAPFIRYLGIGNQEMLLINTQEAHREILQTYCYAFKKPDALYRLVGEISGRGLLFTEGDEHKRQRKFISALFTVPALKKIVPVFQNSIDDMIAFFNRKMDADGRVTIEVVDCFSNIALDIAGKTVMGINLDNLGTGDPSLNFRASYHRALQPHLLSALISFINTFVPVRGWIPLEANLGYVRATENLRRLMRQCIDQRFVDYEKSVKTGTPFTPPGLKGLGRDLMTMMVEEAKATKGSEIVSEAEMVDQILNLLVGHETVATTLTWAVYILATRPEIQAALRAEMNPTMAGRQPGDRPDWVLIDRLPYLDGFCKEVLRRYAPVVNSFREPVEDITVCGTFIPKGTLMYFSFSVANLDKNVWGEDVEEFKPERWASLKGSAASPYAMESFSNGPRICVGKAFTYLEIKSILVELLTNFHVLPTPELAALGEKQPVLQNPSITVVPKGGLRVTLEKIQEN</sequence>
<keyword evidence="10" id="KW-1185">Reference proteome</keyword>
<name>A0AAJ0MIX5_9PEZI</name>
<reference evidence="9" key="1">
    <citation type="journal article" date="2023" name="Mol. Phylogenet. Evol.">
        <title>Genome-scale phylogeny and comparative genomics of the fungal order Sordariales.</title>
        <authorList>
            <person name="Hensen N."/>
            <person name="Bonometti L."/>
            <person name="Westerberg I."/>
            <person name="Brannstrom I.O."/>
            <person name="Guillou S."/>
            <person name="Cros-Aarteil S."/>
            <person name="Calhoun S."/>
            <person name="Haridas S."/>
            <person name="Kuo A."/>
            <person name="Mondo S."/>
            <person name="Pangilinan J."/>
            <person name="Riley R."/>
            <person name="LaButti K."/>
            <person name="Andreopoulos B."/>
            <person name="Lipzen A."/>
            <person name="Chen C."/>
            <person name="Yan M."/>
            <person name="Daum C."/>
            <person name="Ng V."/>
            <person name="Clum A."/>
            <person name="Steindorff A."/>
            <person name="Ohm R.A."/>
            <person name="Martin F."/>
            <person name="Silar P."/>
            <person name="Natvig D.O."/>
            <person name="Lalanne C."/>
            <person name="Gautier V."/>
            <person name="Ament-Velasquez S.L."/>
            <person name="Kruys A."/>
            <person name="Hutchinson M.I."/>
            <person name="Powell A.J."/>
            <person name="Barry K."/>
            <person name="Miller A.N."/>
            <person name="Grigoriev I.V."/>
            <person name="Debuchy R."/>
            <person name="Gladieux P."/>
            <person name="Hiltunen Thoren M."/>
            <person name="Johannesson H."/>
        </authorList>
    </citation>
    <scope>NUCLEOTIDE SEQUENCE</scope>
    <source>
        <strain evidence="9">CBS 955.72</strain>
    </source>
</reference>
<evidence type="ECO:0000313" key="10">
    <source>
        <dbReference type="Proteomes" id="UP001275084"/>
    </source>
</evidence>
<comment type="caution">
    <text evidence="9">The sequence shown here is derived from an EMBL/GenBank/DDBJ whole genome shotgun (WGS) entry which is preliminary data.</text>
</comment>
<evidence type="ECO:0000256" key="7">
    <source>
        <dbReference type="ARBA" id="ARBA00023033"/>
    </source>
</evidence>
<evidence type="ECO:0000256" key="4">
    <source>
        <dbReference type="ARBA" id="ARBA00022617"/>
    </source>
</evidence>
<evidence type="ECO:0000256" key="1">
    <source>
        <dbReference type="ARBA" id="ARBA00001971"/>
    </source>
</evidence>
<dbReference type="SFLD" id="SFLDS00005">
    <property type="entry name" value="Isoprenoid_Synthase_Type_I"/>
    <property type="match status" value="1"/>
</dbReference>
<comment type="similarity">
    <text evidence="3">Belongs to the cytochrome P450 family.</text>
</comment>
<comment type="cofactor">
    <cofactor evidence="1 8">
        <name>heme</name>
        <dbReference type="ChEBI" id="CHEBI:30413"/>
    </cofactor>
</comment>
<dbReference type="PROSITE" id="PS00086">
    <property type="entry name" value="CYTOCHROME_P450"/>
    <property type="match status" value="1"/>
</dbReference>
<dbReference type="GO" id="GO:0004497">
    <property type="term" value="F:monooxygenase activity"/>
    <property type="evidence" value="ECO:0007669"/>
    <property type="project" value="UniProtKB-KW"/>
</dbReference>
<dbReference type="GO" id="GO:0008299">
    <property type="term" value="P:isoprenoid biosynthetic process"/>
    <property type="evidence" value="ECO:0007669"/>
    <property type="project" value="UniProtKB-ARBA"/>
</dbReference>
<dbReference type="PRINTS" id="PR00465">
    <property type="entry name" value="EP450IV"/>
</dbReference>
<dbReference type="InterPro" id="IPR036396">
    <property type="entry name" value="Cyt_P450_sf"/>
</dbReference>
<comment type="similarity">
    <text evidence="2">Belongs to the terpene synthase family.</text>
</comment>
<dbReference type="Gene3D" id="1.10.600.10">
    <property type="entry name" value="Farnesyl Diphosphate Synthase"/>
    <property type="match status" value="1"/>
</dbReference>
<protein>
    <submittedName>
        <fullName evidence="9">Cytochrome P450</fullName>
    </submittedName>
</protein>
<keyword evidence="7" id="KW-0560">Oxidoreductase</keyword>
<keyword evidence="7" id="KW-0503">Monooxygenase</keyword>
<proteinExistence type="inferred from homology"/>
<dbReference type="Proteomes" id="UP001275084">
    <property type="component" value="Unassembled WGS sequence"/>
</dbReference>
<evidence type="ECO:0000256" key="2">
    <source>
        <dbReference type="ARBA" id="ARBA00006333"/>
    </source>
</evidence>
<dbReference type="PANTHER" id="PTHR24305">
    <property type="entry name" value="CYTOCHROME P450"/>
    <property type="match status" value="1"/>
</dbReference>
<evidence type="ECO:0000313" key="9">
    <source>
        <dbReference type="EMBL" id="KAK3360487.1"/>
    </source>
</evidence>
<dbReference type="Gene3D" id="1.10.630.10">
    <property type="entry name" value="Cytochrome P450"/>
    <property type="match status" value="1"/>
</dbReference>
<feature type="binding site" description="axial binding residue" evidence="8">
    <location>
        <position position="803"/>
    </location>
    <ligand>
        <name>heme</name>
        <dbReference type="ChEBI" id="CHEBI:30413"/>
    </ligand>
    <ligandPart>
        <name>Fe</name>
        <dbReference type="ChEBI" id="CHEBI:18248"/>
    </ligandPart>
</feature>
<dbReference type="SFLD" id="SFLDG01020">
    <property type="entry name" value="Terpene_Cyclase_Like_2"/>
    <property type="match status" value="1"/>
</dbReference>
<dbReference type="InterPro" id="IPR017972">
    <property type="entry name" value="Cyt_P450_CS"/>
</dbReference>
<evidence type="ECO:0000256" key="8">
    <source>
        <dbReference type="PIRSR" id="PIRSR602403-1"/>
    </source>
</evidence>
<reference evidence="9" key="2">
    <citation type="submission" date="2023-06" db="EMBL/GenBank/DDBJ databases">
        <authorList>
            <consortium name="Lawrence Berkeley National Laboratory"/>
            <person name="Haridas S."/>
            <person name="Hensen N."/>
            <person name="Bonometti L."/>
            <person name="Westerberg I."/>
            <person name="Brannstrom I.O."/>
            <person name="Guillou S."/>
            <person name="Cros-Aarteil S."/>
            <person name="Calhoun S."/>
            <person name="Kuo A."/>
            <person name="Mondo S."/>
            <person name="Pangilinan J."/>
            <person name="Riley R."/>
            <person name="Labutti K."/>
            <person name="Andreopoulos B."/>
            <person name="Lipzen A."/>
            <person name="Chen C."/>
            <person name="Yanf M."/>
            <person name="Daum C."/>
            <person name="Ng V."/>
            <person name="Clum A."/>
            <person name="Steindorff A."/>
            <person name="Ohm R."/>
            <person name="Martin F."/>
            <person name="Silar P."/>
            <person name="Natvig D."/>
            <person name="Lalanne C."/>
            <person name="Gautier V."/>
            <person name="Ament-Velasquez S.L."/>
            <person name="Kruys A."/>
            <person name="Hutchinson M.I."/>
            <person name="Powell A.J."/>
            <person name="Barry K."/>
            <person name="Miller A.N."/>
            <person name="Grigoriev I.V."/>
            <person name="Debuchy R."/>
            <person name="Gladieux P."/>
            <person name="Thoren M.H."/>
            <person name="Johannesson H."/>
        </authorList>
    </citation>
    <scope>NUCLEOTIDE SEQUENCE</scope>
    <source>
        <strain evidence="9">CBS 955.72</strain>
    </source>
</reference>
<dbReference type="InterPro" id="IPR050121">
    <property type="entry name" value="Cytochrome_P450_monoxygenase"/>
</dbReference>
<dbReference type="SUPFAM" id="SSF48264">
    <property type="entry name" value="Cytochrome P450"/>
    <property type="match status" value="1"/>
</dbReference>